<evidence type="ECO:0000313" key="3">
    <source>
        <dbReference type="Proteomes" id="UP001499951"/>
    </source>
</evidence>
<keyword evidence="3" id="KW-1185">Reference proteome</keyword>
<dbReference type="Gene3D" id="3.90.1340.10">
    <property type="entry name" value="Phage tail collar domain"/>
    <property type="match status" value="1"/>
</dbReference>
<feature type="domain" description="Phage tail collar" evidence="1">
    <location>
        <begin position="7"/>
        <end position="61"/>
    </location>
</feature>
<protein>
    <submittedName>
        <fullName evidence="2">Tail fiber protein</fullName>
    </submittedName>
</protein>
<dbReference type="Proteomes" id="UP001499951">
    <property type="component" value="Unassembled WGS sequence"/>
</dbReference>
<dbReference type="InterPro" id="IPR037053">
    <property type="entry name" value="Phage_tail_collar_dom_sf"/>
</dbReference>
<proteinExistence type="predicted"/>
<comment type="caution">
    <text evidence="2">The sequence shown here is derived from an EMBL/GenBank/DDBJ whole genome shotgun (WGS) entry which is preliminary data.</text>
</comment>
<evidence type="ECO:0000259" key="1">
    <source>
        <dbReference type="Pfam" id="PF07484"/>
    </source>
</evidence>
<organism evidence="2 3">
    <name type="scientific">Rhizomicrobium electricum</name>
    <dbReference type="NCBI Taxonomy" id="480070"/>
    <lineage>
        <taxon>Bacteria</taxon>
        <taxon>Pseudomonadati</taxon>
        <taxon>Pseudomonadota</taxon>
        <taxon>Alphaproteobacteria</taxon>
        <taxon>Micropepsales</taxon>
        <taxon>Micropepsaceae</taxon>
        <taxon>Rhizomicrobium</taxon>
    </lineage>
</organism>
<sequence length="176" mass="18087">MSDPYIGQILCAGFDYAPTGYALCNGASMPIMQNQALYSLLGIAYGGSGTNFNLPDLRGRTFFGCGTSPLSGAVYARGQSGGAEAVTLIDAQMPGHQHTVIASSAAGTVAPPGNIYSSVGPVQSGSTYPLYAVPQTVVPLVNPVSTSGGSQSHPSMQPFLVVNFAIATNGYYPQRT</sequence>
<reference evidence="2 3" key="1">
    <citation type="journal article" date="2019" name="Int. J. Syst. Evol. Microbiol.">
        <title>The Global Catalogue of Microorganisms (GCM) 10K type strain sequencing project: providing services to taxonomists for standard genome sequencing and annotation.</title>
        <authorList>
            <consortium name="The Broad Institute Genomics Platform"/>
            <consortium name="The Broad Institute Genome Sequencing Center for Infectious Disease"/>
            <person name="Wu L."/>
            <person name="Ma J."/>
        </authorList>
    </citation>
    <scope>NUCLEOTIDE SEQUENCE [LARGE SCALE GENOMIC DNA]</scope>
    <source>
        <strain evidence="2 3">JCM 15089</strain>
    </source>
</reference>
<evidence type="ECO:0000313" key="2">
    <source>
        <dbReference type="EMBL" id="GAA0584576.1"/>
    </source>
</evidence>
<dbReference type="Pfam" id="PF07484">
    <property type="entry name" value="Collar"/>
    <property type="match status" value="1"/>
</dbReference>
<name>A0ABN1F8F9_9PROT</name>
<dbReference type="InterPro" id="IPR011083">
    <property type="entry name" value="Phage_tail_collar_dom"/>
</dbReference>
<dbReference type="EMBL" id="BAAADD010000011">
    <property type="protein sequence ID" value="GAA0584576.1"/>
    <property type="molecule type" value="Genomic_DNA"/>
</dbReference>
<dbReference type="RefSeq" id="WP_166929084.1">
    <property type="nucleotide sequence ID" value="NZ_BAAADD010000011.1"/>
</dbReference>
<dbReference type="SUPFAM" id="SSF88874">
    <property type="entry name" value="Receptor-binding domain of short tail fibre protein gp12"/>
    <property type="match status" value="1"/>
</dbReference>
<gene>
    <name evidence="2" type="ORF">GCM10008942_36870</name>
</gene>
<accession>A0ABN1F8F9</accession>